<protein>
    <recommendedName>
        <fullName evidence="3">Secreted protein</fullName>
    </recommendedName>
</protein>
<gene>
    <name evidence="1" type="ORF">ACFOOQ_04050</name>
</gene>
<evidence type="ECO:0000313" key="2">
    <source>
        <dbReference type="Proteomes" id="UP001595711"/>
    </source>
</evidence>
<sequence length="101" mass="11380">MTRLFTELRWLLVSILLSLITAIVPPDVHGVALLRFIRDWCAGQLNDHKPARTNARFRCAEAHIEGLLCLGCIPLGDCRQFIEASLSRSTQAEEEPRHETA</sequence>
<proteinExistence type="predicted"/>
<accession>A0ABV7VB82</accession>
<dbReference type="EMBL" id="JBHRYJ010000001">
    <property type="protein sequence ID" value="MFC3674703.1"/>
    <property type="molecule type" value="Genomic_DNA"/>
</dbReference>
<name>A0ABV7VB82_9PROT</name>
<reference evidence="2" key="1">
    <citation type="journal article" date="2019" name="Int. J. Syst. Evol. Microbiol.">
        <title>The Global Catalogue of Microorganisms (GCM) 10K type strain sequencing project: providing services to taxonomists for standard genome sequencing and annotation.</title>
        <authorList>
            <consortium name="The Broad Institute Genomics Platform"/>
            <consortium name="The Broad Institute Genome Sequencing Center for Infectious Disease"/>
            <person name="Wu L."/>
            <person name="Ma J."/>
        </authorList>
    </citation>
    <scope>NUCLEOTIDE SEQUENCE [LARGE SCALE GENOMIC DNA]</scope>
    <source>
        <strain evidence="2">KCTC 42182</strain>
    </source>
</reference>
<dbReference type="RefSeq" id="WP_379722078.1">
    <property type="nucleotide sequence ID" value="NZ_JBHRYJ010000001.1"/>
</dbReference>
<keyword evidence="2" id="KW-1185">Reference proteome</keyword>
<organism evidence="1 2">
    <name type="scientific">Ferrovibrio xuzhouensis</name>
    <dbReference type="NCBI Taxonomy" id="1576914"/>
    <lineage>
        <taxon>Bacteria</taxon>
        <taxon>Pseudomonadati</taxon>
        <taxon>Pseudomonadota</taxon>
        <taxon>Alphaproteobacteria</taxon>
        <taxon>Rhodospirillales</taxon>
        <taxon>Rhodospirillaceae</taxon>
        <taxon>Ferrovibrio</taxon>
    </lineage>
</organism>
<comment type="caution">
    <text evidence="1">The sequence shown here is derived from an EMBL/GenBank/DDBJ whole genome shotgun (WGS) entry which is preliminary data.</text>
</comment>
<evidence type="ECO:0000313" key="1">
    <source>
        <dbReference type="EMBL" id="MFC3674703.1"/>
    </source>
</evidence>
<evidence type="ECO:0008006" key="3">
    <source>
        <dbReference type="Google" id="ProtNLM"/>
    </source>
</evidence>
<dbReference type="Proteomes" id="UP001595711">
    <property type="component" value="Unassembled WGS sequence"/>
</dbReference>